<evidence type="ECO:0000259" key="2">
    <source>
        <dbReference type="Pfam" id="PF07883"/>
    </source>
</evidence>
<keyword evidence="3" id="KW-0413">Isomerase</keyword>
<dbReference type="InterPro" id="IPR014710">
    <property type="entry name" value="RmlC-like_jellyroll"/>
</dbReference>
<proteinExistence type="predicted"/>
<keyword evidence="4" id="KW-1185">Reference proteome</keyword>
<dbReference type="InterPro" id="IPR011051">
    <property type="entry name" value="RmlC_Cupin_sf"/>
</dbReference>
<reference evidence="3 4" key="1">
    <citation type="submission" date="2014-08" db="EMBL/GenBank/DDBJ databases">
        <title>Genome sequence of Tetragenococcus muriaticus.</title>
        <authorList>
            <person name="Chuea-nongthon C."/>
            <person name="Rodtong S."/>
            <person name="Yongsawatdigul J."/>
            <person name="Steele J.L."/>
            <person name="Liu X.-y."/>
            <person name="Speers J."/>
            <person name="Glasner J.D."/>
            <person name="Neeno-Eckwall E.C."/>
        </authorList>
    </citation>
    <scope>NUCLEOTIDE SEQUENCE [LARGE SCALE GENOMIC DNA]</scope>
    <source>
        <strain evidence="3 4">3MR10-3</strain>
    </source>
</reference>
<gene>
    <name evidence="3" type="ORF">TMU3MR103_2008</name>
</gene>
<dbReference type="EMBL" id="JPVT01000217">
    <property type="protein sequence ID" value="KFN89466.1"/>
    <property type="molecule type" value="Genomic_DNA"/>
</dbReference>
<dbReference type="SUPFAM" id="SSF51182">
    <property type="entry name" value="RmlC-like cupins"/>
    <property type="match status" value="1"/>
</dbReference>
<dbReference type="InterPro" id="IPR013096">
    <property type="entry name" value="Cupin_2"/>
</dbReference>
<accession>A0A091BV10</accession>
<evidence type="ECO:0000256" key="1">
    <source>
        <dbReference type="SAM" id="MobiDB-lite"/>
    </source>
</evidence>
<dbReference type="AlphaFoldDB" id="A0A091BV10"/>
<dbReference type="GeneID" id="86910651"/>
<dbReference type="RefSeq" id="WP_002307506.1">
    <property type="nucleotide sequence ID" value="NZ_JPVT01000217.1"/>
</dbReference>
<dbReference type="Gene3D" id="2.60.120.10">
    <property type="entry name" value="Jelly Rolls"/>
    <property type="match status" value="1"/>
</dbReference>
<dbReference type="CDD" id="cd02223">
    <property type="entry name" value="cupin_Bh2720-like"/>
    <property type="match status" value="1"/>
</dbReference>
<dbReference type="PANTHER" id="PTHR43346">
    <property type="entry name" value="LIGAND BINDING DOMAIN PROTEIN, PUTATIVE (AFU_ORTHOLOGUE AFUA_6G14370)-RELATED"/>
    <property type="match status" value="1"/>
</dbReference>
<dbReference type="PATRIC" id="fig|1302648.3.peg.1969"/>
<feature type="domain" description="Cupin type-2" evidence="2">
    <location>
        <begin position="41"/>
        <end position="116"/>
    </location>
</feature>
<protein>
    <submittedName>
        <fullName evidence="3">Mannose-6-phosphate isomerase</fullName>
    </submittedName>
</protein>
<sequence>MEIDYKDHGKKPYIINIEDATTGNDNYRTTIWTGSKLQVTVMSIQPGDDIGLEVHEGIDQFIRIEEGEGVCKMGPSKDNLHVQQKVMDDDAVFVPADMWHNIENTGDKPLRLYTIYAGPDHLEGTVHPTHEDAKNDPNEH</sequence>
<dbReference type="PANTHER" id="PTHR43346:SF1">
    <property type="entry name" value="QUERCETIN 2,3-DIOXYGENASE-RELATED"/>
    <property type="match status" value="1"/>
</dbReference>
<organism evidence="3 4">
    <name type="scientific">Tetragenococcus muriaticus 3MR10-3</name>
    <dbReference type="NCBI Taxonomy" id="1302648"/>
    <lineage>
        <taxon>Bacteria</taxon>
        <taxon>Bacillati</taxon>
        <taxon>Bacillota</taxon>
        <taxon>Bacilli</taxon>
        <taxon>Lactobacillales</taxon>
        <taxon>Enterococcaceae</taxon>
        <taxon>Tetragenococcus</taxon>
    </lineage>
</organism>
<dbReference type="Pfam" id="PF07883">
    <property type="entry name" value="Cupin_2"/>
    <property type="match status" value="1"/>
</dbReference>
<evidence type="ECO:0000313" key="4">
    <source>
        <dbReference type="Proteomes" id="UP000029381"/>
    </source>
</evidence>
<dbReference type="Proteomes" id="UP000029381">
    <property type="component" value="Unassembled WGS sequence"/>
</dbReference>
<comment type="caution">
    <text evidence="3">The sequence shown here is derived from an EMBL/GenBank/DDBJ whole genome shotgun (WGS) entry which is preliminary data.</text>
</comment>
<name>A0A091BV10_9ENTE</name>
<dbReference type="GO" id="GO:0016853">
    <property type="term" value="F:isomerase activity"/>
    <property type="evidence" value="ECO:0007669"/>
    <property type="project" value="UniProtKB-KW"/>
</dbReference>
<dbReference type="InterPro" id="IPR052538">
    <property type="entry name" value="Flavonoid_dioxygenase-like"/>
</dbReference>
<feature type="region of interest" description="Disordered" evidence="1">
    <location>
        <begin position="121"/>
        <end position="140"/>
    </location>
</feature>
<evidence type="ECO:0000313" key="3">
    <source>
        <dbReference type="EMBL" id="KFN89466.1"/>
    </source>
</evidence>